<dbReference type="InterPro" id="IPR022488">
    <property type="entry name" value="PPK2-related"/>
</dbReference>
<name>A0ABS1B8T9_9MICO</name>
<feature type="region of interest" description="Disordered" evidence="1">
    <location>
        <begin position="1"/>
        <end position="57"/>
    </location>
</feature>
<evidence type="ECO:0000313" key="3">
    <source>
        <dbReference type="EMBL" id="MBK0331071.1"/>
    </source>
</evidence>
<accession>A0ABS1B8T9</accession>
<dbReference type="InterPro" id="IPR022300">
    <property type="entry name" value="PPK2-rel_1"/>
</dbReference>
<dbReference type="GO" id="GO:0016301">
    <property type="term" value="F:kinase activity"/>
    <property type="evidence" value="ECO:0007669"/>
    <property type="project" value="UniProtKB-KW"/>
</dbReference>
<dbReference type="EMBL" id="JAEDAJ010000003">
    <property type="protein sequence ID" value="MBK0331071.1"/>
    <property type="molecule type" value="Genomic_DNA"/>
</dbReference>
<dbReference type="PANTHER" id="PTHR34383:SF3">
    <property type="entry name" value="POLYPHOSPHATE:AMP PHOSPHOTRANSFERASE"/>
    <property type="match status" value="1"/>
</dbReference>
<dbReference type="InterPro" id="IPR027417">
    <property type="entry name" value="P-loop_NTPase"/>
</dbReference>
<dbReference type="RefSeq" id="WP_200501741.1">
    <property type="nucleotide sequence ID" value="NZ_JAEDAJ010000003.1"/>
</dbReference>
<dbReference type="SUPFAM" id="SSF52540">
    <property type="entry name" value="P-loop containing nucleoside triphosphate hydrolases"/>
    <property type="match status" value="1"/>
</dbReference>
<feature type="domain" description="Polyphosphate kinase-2-related" evidence="2">
    <location>
        <begin position="96"/>
        <end position="310"/>
    </location>
</feature>
<dbReference type="NCBIfam" id="TIGR03709">
    <property type="entry name" value="PPK2_rel_1"/>
    <property type="match status" value="1"/>
</dbReference>
<dbReference type="Pfam" id="PF03976">
    <property type="entry name" value="PPK2"/>
    <property type="match status" value="1"/>
</dbReference>
<dbReference type="Proteomes" id="UP000612352">
    <property type="component" value="Unassembled WGS sequence"/>
</dbReference>
<evidence type="ECO:0000256" key="1">
    <source>
        <dbReference type="SAM" id="MobiDB-lite"/>
    </source>
</evidence>
<proteinExistence type="predicted"/>
<feature type="compositionally biased region" description="Polar residues" evidence="1">
    <location>
        <begin position="1"/>
        <end position="17"/>
    </location>
</feature>
<sequence length="337" mass="37087">MAQAKKQQSPRPTKSTKQGGGAKSAKPARSAKVATKSSRDLRPVVLAPGSLPDDVPSGFPVPPGWTGDVHEFDPHATPGFDGGKKKGEKRLLACDDSLADLQERLFAAHHGATSGGRSVLLVVQGMDTSGKGGIMRHVVGAVDPQGISITAFKAPTEEERQHDFLWRIRPHVPAAGQIGVFDRSHYEDVLIHRVHGWADAEEIERRCAAINAFEKEITDSGVTIVKVMLHLSYAEQGERLIERLERPDKHWKFNPGDIDERGYWSAYMDAYSKALSATSTPHAPWVVVPADRKWYARIAVQQLLLQALGEIDPQWPAADFDVAEQTARLRETFASQR</sequence>
<keyword evidence="3" id="KW-0418">Kinase</keyword>
<dbReference type="PANTHER" id="PTHR34383">
    <property type="entry name" value="POLYPHOSPHATE:AMP PHOSPHOTRANSFERASE-RELATED"/>
    <property type="match status" value="1"/>
</dbReference>
<keyword evidence="4" id="KW-1185">Reference proteome</keyword>
<evidence type="ECO:0000259" key="2">
    <source>
        <dbReference type="Pfam" id="PF03976"/>
    </source>
</evidence>
<organism evidence="3 4">
    <name type="scientific">Brachybacterium halotolerans</name>
    <dbReference type="NCBI Taxonomy" id="2795215"/>
    <lineage>
        <taxon>Bacteria</taxon>
        <taxon>Bacillati</taxon>
        <taxon>Actinomycetota</taxon>
        <taxon>Actinomycetes</taxon>
        <taxon>Micrococcales</taxon>
        <taxon>Dermabacteraceae</taxon>
        <taxon>Brachybacterium</taxon>
    </lineage>
</organism>
<gene>
    <name evidence="3" type="ORF">I8D64_06600</name>
</gene>
<reference evidence="3 4" key="1">
    <citation type="submission" date="2020-12" db="EMBL/GenBank/DDBJ databases">
        <title>Brachybacterium sp. MASK1Z-5, whole genome shotgun sequence.</title>
        <authorList>
            <person name="Tuo L."/>
        </authorList>
    </citation>
    <scope>NUCLEOTIDE SEQUENCE [LARGE SCALE GENOMIC DNA]</scope>
    <source>
        <strain evidence="3 4">MASK1Z-5</strain>
    </source>
</reference>
<keyword evidence="3" id="KW-0808">Transferase</keyword>
<evidence type="ECO:0000313" key="4">
    <source>
        <dbReference type="Proteomes" id="UP000612352"/>
    </source>
</evidence>
<dbReference type="Gene3D" id="3.40.50.300">
    <property type="entry name" value="P-loop containing nucleotide triphosphate hydrolases"/>
    <property type="match status" value="1"/>
</dbReference>
<protein>
    <submittedName>
        <fullName evidence="3">Polyphosphate kinase 2 family protein</fullName>
    </submittedName>
</protein>
<comment type="caution">
    <text evidence="3">The sequence shown here is derived from an EMBL/GenBank/DDBJ whole genome shotgun (WGS) entry which is preliminary data.</text>
</comment>